<name>A0ACC6TQQ2_9CREN</name>
<reference evidence="1" key="1">
    <citation type="submission" date="2024-07" db="EMBL/GenBank/DDBJ databases">
        <title>Metagenome and Metagenome-Assembled Genomes of Archaea from a hot spring from the geothermal field of Los Azufres, Mexico.</title>
        <authorList>
            <person name="Marin-Paredes R."/>
            <person name="Martinez-Romero E."/>
            <person name="Servin-Garciduenas L.E."/>
        </authorList>
    </citation>
    <scope>NUCLEOTIDE SEQUENCE</scope>
    <source>
        <strain evidence="1">AZ1-454</strain>
    </source>
</reference>
<evidence type="ECO:0000313" key="2">
    <source>
        <dbReference type="Proteomes" id="UP000053480"/>
    </source>
</evidence>
<organism evidence="1 2">
    <name type="scientific">Candidatus Aramenus sulfurataquae</name>
    <dbReference type="NCBI Taxonomy" id="1326980"/>
    <lineage>
        <taxon>Archaea</taxon>
        <taxon>Thermoproteota</taxon>
        <taxon>Thermoprotei</taxon>
        <taxon>Sulfolobales</taxon>
        <taxon>Sulfolobaceae</taxon>
        <taxon>Candidatus Aramenus</taxon>
    </lineage>
</organism>
<proteinExistence type="predicted"/>
<gene>
    <name evidence="1" type="ORF">TQ35_0008555</name>
</gene>
<dbReference type="Proteomes" id="UP000053480">
    <property type="component" value="Unassembled WGS sequence"/>
</dbReference>
<evidence type="ECO:0000313" key="1">
    <source>
        <dbReference type="EMBL" id="MEW9492232.1"/>
    </source>
</evidence>
<comment type="caution">
    <text evidence="1">The sequence shown here is derived from an EMBL/GenBank/DDBJ whole genome shotgun (WGS) entry which is preliminary data.</text>
</comment>
<dbReference type="EMBL" id="JZWS03000017">
    <property type="protein sequence ID" value="MEW9492232.1"/>
    <property type="molecule type" value="Genomic_DNA"/>
</dbReference>
<accession>A0ACC6TQQ2</accession>
<sequence>MLEIRFHGRGGQGVVTASNLLAEACGLDNLYSSAFPIYGAERRGAEIEAYCRISDSPIRVTSPVEEPDYVVVIDPSLLRISKAVFRGMKTTSKVVANYSGELQLKWRTFTINANKIATELGLVKSGWPMVNVVMLGALVRVMGIPSLEALKRAIEEEFEGRVAELNAKAVEVAYKEVKENYVLA</sequence>
<protein>
    <submittedName>
        <fullName evidence="1">2-oxoacid:acceptor oxidoreductase family protein</fullName>
    </submittedName>
</protein>